<name>A0A7C9MRU4_9DEIO</name>
<keyword evidence="2" id="KW-1185">Reference proteome</keyword>
<dbReference type="RefSeq" id="WP_157459559.1">
    <property type="nucleotide sequence ID" value="NZ_WQLB01000015.1"/>
</dbReference>
<accession>A0A7C9MRU4</accession>
<proteinExistence type="predicted"/>
<sequence length="1206" mass="133749">MRAGDGVREVGFDGIVHLDTPHSFIPQGDSVWEMGVNADPLRKANGDYRTRTDKPLTVTPAETTFVFVTPRRWPEKGEWIQRRLAENVWRDVRVLDADDLESWLSTAPAVDTWLAPLVGHLTVGVSTVEQFWSQWSEATNPPFTPEVLTVGWKDDPVSTLRTFLAAEPGARGLSGESPQMAEAFIAATLMAWPGVEGEQVRARTLFVGQESAWTNAVVQGKSSILVPLFPQRSHVTSAVHQGHHVLVPLGRRDGSIRQVIVLSRQQRRVLREALVRMGVPETQLESLATLGRRSLLALRRRLAHLEAVHTPPWAGQNLVAPMLAGAWIDTQSGDQQALAQLAGEQDYAAVQRAVIGLAQQNEPPLRRTGSSWLLTSKEDAWTLLAPTLMEANLNRLVNVVQTVLGTVDPALALPAEQRPMAALYGKVHPYSELLREELADTLALMGARSADTSWYLLESPQTYVDQIVRSLLSTRTTDAWTSLAPAFPQLAEAAPDVFLTAVEQALASGTPSLVDLFQDAKSQVFGHSSPHIFLLLALEGLAWLPTFFSRATLLLGRLSDLDPGGQTLNRPSNSLAEVFSPWLRNTDVGVADKLRGVDVLREQLPDVGWRLMLALVVTDGVSGRTRTPNWRDWGQDLPWQLPEEQIIEMLAEIRNRLLQDAGGCSDRLLGLLQEYRHFDPLQQDTLCQAIHTAAQAPDAQTVIWEALREFVASQYEFPTAHWAITGGPLQKLEQLRDQLQPTDVIAKNKWVFSQSPTLGLQTHPIDFGKHHELWMQAQTTAVADVLASAQADGIQSLLENSDPSAAQAIGQAVGRLPHTLFNDPQSLLTFIQTSPQGAGFAAGLLLAWRFSQRRKEITALLTRPEFTARAAAEQAFLLQALPADTETWSLVQSLGGEVAQAYWQQVSVFEVGRESTEAAEEAYRQFRTYEQHTTAFYLAQLRSLDLPGHEWLSLLEAFEEQDAAFVRDQAHHIRELLEELAERTDVDQSKLAQTAWAYLPLYGYSQAPAALNQALLADPELYATIFLTAFPGAAGQSDEDQEGKKRRERAAHLLWMLRGVPGTANGQLPDEATLHAWYTAVQARLKAQDRGRIGDSQIGQLLATAPAQDGQWPPPVVCTLIEFAKSEALEDGFRLGRYNLRGGTNRDLDSGGDLERELVAQYQQQAQTVEARWPRTAQCLRELAQMYEQEARRHDDDAELTQDRWT</sequence>
<dbReference type="AlphaFoldDB" id="A0A7C9MRU4"/>
<dbReference type="EMBL" id="WQLB01000015">
    <property type="protein sequence ID" value="MVN87504.1"/>
    <property type="molecule type" value="Genomic_DNA"/>
</dbReference>
<dbReference type="Proteomes" id="UP000483286">
    <property type="component" value="Unassembled WGS sequence"/>
</dbReference>
<evidence type="ECO:0000313" key="1">
    <source>
        <dbReference type="EMBL" id="MVN87504.1"/>
    </source>
</evidence>
<reference evidence="1 2" key="1">
    <citation type="submission" date="2019-12" db="EMBL/GenBank/DDBJ databases">
        <title>Deinococcus sp. HMF7620 Genome sequencing and assembly.</title>
        <authorList>
            <person name="Kang H."/>
            <person name="Kim H."/>
            <person name="Joh K."/>
        </authorList>
    </citation>
    <scope>NUCLEOTIDE SEQUENCE [LARGE SCALE GENOMIC DNA]</scope>
    <source>
        <strain evidence="1 2">HMF7620</strain>
    </source>
</reference>
<organism evidence="1 2">
    <name type="scientific">Deinococcus arboris</name>
    <dbReference type="NCBI Taxonomy" id="2682977"/>
    <lineage>
        <taxon>Bacteria</taxon>
        <taxon>Thermotogati</taxon>
        <taxon>Deinococcota</taxon>
        <taxon>Deinococci</taxon>
        <taxon>Deinococcales</taxon>
        <taxon>Deinococcaceae</taxon>
        <taxon>Deinococcus</taxon>
    </lineage>
</organism>
<comment type="caution">
    <text evidence="1">The sequence shown here is derived from an EMBL/GenBank/DDBJ whole genome shotgun (WGS) entry which is preliminary data.</text>
</comment>
<evidence type="ECO:0000313" key="2">
    <source>
        <dbReference type="Proteomes" id="UP000483286"/>
    </source>
</evidence>
<protein>
    <submittedName>
        <fullName evidence="1">Uncharacterized protein</fullName>
    </submittedName>
</protein>
<gene>
    <name evidence="1" type="ORF">GO986_12085</name>
</gene>